<dbReference type="Proteomes" id="UP000050430">
    <property type="component" value="Unassembled WGS sequence"/>
</dbReference>
<dbReference type="AlphaFoldDB" id="A0A0P6WQY6"/>
<name>A0A0P6WQY6_9CHLR</name>
<dbReference type="EMBL" id="LGCK01000007">
    <property type="protein sequence ID" value="KPL72493.1"/>
    <property type="molecule type" value="Genomic_DNA"/>
</dbReference>
<dbReference type="Pfam" id="PF04245">
    <property type="entry name" value="NA37"/>
    <property type="match status" value="1"/>
</dbReference>
<comment type="caution">
    <text evidence="1">The sequence shown here is derived from an EMBL/GenBank/DDBJ whole genome shotgun (WGS) entry which is preliminary data.</text>
</comment>
<evidence type="ECO:0000313" key="1">
    <source>
        <dbReference type="EMBL" id="KPL72493.1"/>
    </source>
</evidence>
<protein>
    <recommendedName>
        <fullName evidence="3">Nucleoid-associated protein NdpA</fullName>
    </recommendedName>
</protein>
<evidence type="ECO:0008006" key="3">
    <source>
        <dbReference type="Google" id="ProtNLM"/>
    </source>
</evidence>
<gene>
    <name evidence="1" type="ORF">ADM99_04995</name>
</gene>
<dbReference type="GO" id="GO:0009295">
    <property type="term" value="C:nucleoid"/>
    <property type="evidence" value="ECO:0007669"/>
    <property type="project" value="InterPro"/>
</dbReference>
<dbReference type="RefSeq" id="WP_062421470.1">
    <property type="nucleotide sequence ID" value="NZ_BBYA01000008.1"/>
</dbReference>
<sequence length="298" mass="34131">MATKLISLAYHLVDKKKPELKFSQGVIKAIDLPKEILDFFVELTDKLIQTNDSGNCVSGNFQKVDAETLIKDILDAPEKLFDDSIELANILFESSPKNASRGLLAILHCHDGIINKDFLAIYKIKCEDEKIIKIVTGEQIPQLKVEELRDILFRQLQKGAIYPHPNKKNFDIKVFDLQTQDEPRKYFSQVFLGCKTKLSDEHQIKRLVPELNKFSLTNGIKFYKEKVPRFLSTIGQIKGDIEIQDVEKAIKEQQLFGEGYTSEKFHNYVIQSNDLADFKIESPLLLKMGTGIKRKVKN</sequence>
<organism evidence="1 2">
    <name type="scientific">Leptolinea tardivitalis</name>
    <dbReference type="NCBI Taxonomy" id="229920"/>
    <lineage>
        <taxon>Bacteria</taxon>
        <taxon>Bacillati</taxon>
        <taxon>Chloroflexota</taxon>
        <taxon>Anaerolineae</taxon>
        <taxon>Anaerolineales</taxon>
        <taxon>Anaerolineaceae</taxon>
        <taxon>Leptolinea</taxon>
    </lineage>
</organism>
<reference evidence="1 2" key="1">
    <citation type="submission" date="2015-07" db="EMBL/GenBank/DDBJ databases">
        <title>Genome sequence of Leptolinea tardivitalis DSM 16556.</title>
        <authorList>
            <person name="Hemp J."/>
            <person name="Ward L.M."/>
            <person name="Pace L.A."/>
            <person name="Fischer W.W."/>
        </authorList>
    </citation>
    <scope>NUCLEOTIDE SEQUENCE [LARGE SCALE GENOMIC DNA]</scope>
    <source>
        <strain evidence="1 2">YMTK-2</strain>
    </source>
</reference>
<accession>A0A0P6WQY6</accession>
<proteinExistence type="predicted"/>
<evidence type="ECO:0000313" key="2">
    <source>
        <dbReference type="Proteomes" id="UP000050430"/>
    </source>
</evidence>
<keyword evidence="2" id="KW-1185">Reference proteome</keyword>
<dbReference type="InterPro" id="IPR007358">
    <property type="entry name" value="Nucleoid_associated_NdpA"/>
</dbReference>